<comment type="caution">
    <text evidence="1">The sequence shown here is derived from an EMBL/GenBank/DDBJ whole genome shotgun (WGS) entry which is preliminary data.</text>
</comment>
<protein>
    <submittedName>
        <fullName evidence="1">Uncharacterized protein</fullName>
    </submittedName>
</protein>
<proteinExistence type="predicted"/>
<name>A0A139HHR2_9PEZI</name>
<dbReference type="EMBL" id="LFZN01000047">
    <property type="protein sequence ID" value="KXT02015.1"/>
    <property type="molecule type" value="Genomic_DNA"/>
</dbReference>
<sequence length="298" mass="33557">MPTLLDLSDELLAHICGYAMVCEYTARPTSSSAFTYPNGVVADHLSRKLRVLLRPMRSCHKLYAIARHEFLESNLVVLNLSDLRMSACRLEHQPQNSQILYTGNPDPLLAQLVHVELVLSVSDMRAPFSQPFANPSESGVLWKSHEDVLSLHREAANLREMARLCRSLRSLHVFLKIDEWFLYGKGGMDLTRNSARELTDVEARYRGHAEAVIEMTAKVPVKVATVSFYHWKGDVVDLDLREKEPGEVIDVLLETASTLPKAGYHWHDRIARIDTAGITGRVEEAKVKVSWGASDDLQ</sequence>
<reference evidence="1 2" key="1">
    <citation type="submission" date="2015-07" db="EMBL/GenBank/DDBJ databases">
        <title>Comparative genomics of the Sigatoka disease complex on banana suggests a link between parallel evolutionary changes in Pseudocercospora fijiensis and Pseudocercospora eumusae and increased virulence on the banana host.</title>
        <authorList>
            <person name="Chang T.-C."/>
            <person name="Salvucci A."/>
            <person name="Crous P.W."/>
            <person name="Stergiopoulos I."/>
        </authorList>
    </citation>
    <scope>NUCLEOTIDE SEQUENCE [LARGE SCALE GENOMIC DNA]</scope>
    <source>
        <strain evidence="1 2">CBS 114824</strain>
    </source>
</reference>
<evidence type="ECO:0000313" key="2">
    <source>
        <dbReference type="Proteomes" id="UP000070133"/>
    </source>
</evidence>
<accession>A0A139HHR2</accession>
<dbReference type="Proteomes" id="UP000070133">
    <property type="component" value="Unassembled WGS sequence"/>
</dbReference>
<evidence type="ECO:0000313" key="1">
    <source>
        <dbReference type="EMBL" id="KXT02015.1"/>
    </source>
</evidence>
<organism evidence="1 2">
    <name type="scientific">Pseudocercospora eumusae</name>
    <dbReference type="NCBI Taxonomy" id="321146"/>
    <lineage>
        <taxon>Eukaryota</taxon>
        <taxon>Fungi</taxon>
        <taxon>Dikarya</taxon>
        <taxon>Ascomycota</taxon>
        <taxon>Pezizomycotina</taxon>
        <taxon>Dothideomycetes</taxon>
        <taxon>Dothideomycetidae</taxon>
        <taxon>Mycosphaerellales</taxon>
        <taxon>Mycosphaerellaceae</taxon>
        <taxon>Pseudocercospora</taxon>
    </lineage>
</organism>
<dbReference type="AlphaFoldDB" id="A0A139HHR2"/>
<gene>
    <name evidence="1" type="ORF">AC578_6541</name>
</gene>
<dbReference type="OrthoDB" id="3626988at2759"/>
<keyword evidence="2" id="KW-1185">Reference proteome</keyword>